<reference evidence="2" key="1">
    <citation type="submission" date="2021-01" db="EMBL/GenBank/DDBJ databases">
        <title>Whole genome shotgun sequence of Actinoplanes siamensis NBRC 109076.</title>
        <authorList>
            <person name="Komaki H."/>
            <person name="Tamura T."/>
        </authorList>
    </citation>
    <scope>NUCLEOTIDE SEQUENCE</scope>
    <source>
        <strain evidence="2">NBRC 109076</strain>
    </source>
</reference>
<dbReference type="PANTHER" id="PTHR30458:SF0">
    <property type="entry name" value="1,2-PHENYLACETYL-COA EPOXIDASE, SUBUNIT C"/>
    <property type="match status" value="1"/>
</dbReference>
<dbReference type="GO" id="GO:0005829">
    <property type="term" value="C:cytosol"/>
    <property type="evidence" value="ECO:0007669"/>
    <property type="project" value="TreeGrafter"/>
</dbReference>
<organism evidence="2 3">
    <name type="scientific">Actinoplanes siamensis</name>
    <dbReference type="NCBI Taxonomy" id="1223317"/>
    <lineage>
        <taxon>Bacteria</taxon>
        <taxon>Bacillati</taxon>
        <taxon>Actinomycetota</taxon>
        <taxon>Actinomycetes</taxon>
        <taxon>Micromonosporales</taxon>
        <taxon>Micromonosporaceae</taxon>
        <taxon>Actinoplanes</taxon>
    </lineage>
</organism>
<accession>A0A919THV9</accession>
<evidence type="ECO:0000256" key="1">
    <source>
        <dbReference type="SAM" id="MobiDB-lite"/>
    </source>
</evidence>
<dbReference type="Pfam" id="PF05138">
    <property type="entry name" value="PaaA_PaaC"/>
    <property type="match status" value="1"/>
</dbReference>
<sequence length="319" mass="33417">MAFDDAYGALTDHDDDARWAYGTGFTDPLAGVPAGFPEGVDRAGLAAYCLMLGDDALIMSHRLQQWVTRAPELEDEMALANIGLDLLGQARLLLARAGEAEGAGRDEDDLAYRRDPHEFRNVRLAERADADFAHLIARLLVLTTWRLALFDRLAGSRDPMLAAIAAKGVKELTYHRDYAARWTVRLGDGTALSHERMTAAVAEVLPPAAELFQPHQIELSLAAAGVAVDPATLRAEFDTVLAEVLTTATIDVAPGFSATAVGSPAATPGSPAATAGSPAAAAGSPETAASGRDGEHTEALGGILAEMQGLARAVPGGAW</sequence>
<dbReference type="SUPFAM" id="SSF47240">
    <property type="entry name" value="Ferritin-like"/>
    <property type="match status" value="1"/>
</dbReference>
<gene>
    <name evidence="2" type="primary">paaC</name>
    <name evidence="2" type="ORF">Asi03nite_12800</name>
</gene>
<evidence type="ECO:0000313" key="2">
    <source>
        <dbReference type="EMBL" id="GIF03742.1"/>
    </source>
</evidence>
<protein>
    <submittedName>
        <fullName evidence="2">Phenylacetate-CoA oxygenase subunit PaaI</fullName>
    </submittedName>
</protein>
<dbReference type="Proteomes" id="UP000629619">
    <property type="component" value="Unassembled WGS sequence"/>
</dbReference>
<comment type="caution">
    <text evidence="2">The sequence shown here is derived from an EMBL/GenBank/DDBJ whole genome shotgun (WGS) entry which is preliminary data.</text>
</comment>
<keyword evidence="3" id="KW-1185">Reference proteome</keyword>
<dbReference type="InterPro" id="IPR052703">
    <property type="entry name" value="Aromatic_CoA_ox/epox"/>
</dbReference>
<dbReference type="PANTHER" id="PTHR30458">
    <property type="entry name" value="PHENYLACETIC ACID DEGRADATION PROTEIN PAA"/>
    <property type="match status" value="1"/>
</dbReference>
<dbReference type="InterPro" id="IPR007814">
    <property type="entry name" value="PaaA_PaaC"/>
</dbReference>
<dbReference type="InterPro" id="IPR012347">
    <property type="entry name" value="Ferritin-like"/>
</dbReference>
<dbReference type="EMBL" id="BOMW01000013">
    <property type="protein sequence ID" value="GIF03742.1"/>
    <property type="molecule type" value="Genomic_DNA"/>
</dbReference>
<dbReference type="InterPro" id="IPR011882">
    <property type="entry name" value="PaaC"/>
</dbReference>
<dbReference type="Gene3D" id="1.20.1260.10">
    <property type="match status" value="2"/>
</dbReference>
<dbReference type="RefSeq" id="WP_203677454.1">
    <property type="nucleotide sequence ID" value="NZ_BOMW01000013.1"/>
</dbReference>
<dbReference type="GO" id="GO:0010124">
    <property type="term" value="P:phenylacetate catabolic process"/>
    <property type="evidence" value="ECO:0007669"/>
    <property type="project" value="InterPro"/>
</dbReference>
<dbReference type="AlphaFoldDB" id="A0A919THV9"/>
<evidence type="ECO:0000313" key="3">
    <source>
        <dbReference type="Proteomes" id="UP000629619"/>
    </source>
</evidence>
<name>A0A919THV9_9ACTN</name>
<feature type="region of interest" description="Disordered" evidence="1">
    <location>
        <begin position="260"/>
        <end position="295"/>
    </location>
</feature>
<proteinExistence type="predicted"/>
<dbReference type="InterPro" id="IPR009078">
    <property type="entry name" value="Ferritin-like_SF"/>
</dbReference>
<dbReference type="NCBIfam" id="TIGR02158">
    <property type="entry name" value="PA_CoA_Oxy3"/>
    <property type="match status" value="1"/>
</dbReference>
<feature type="compositionally biased region" description="Low complexity" evidence="1">
    <location>
        <begin position="262"/>
        <end position="291"/>
    </location>
</feature>